<comment type="caution">
    <text evidence="1">The sequence shown here is derived from an EMBL/GenBank/DDBJ whole genome shotgun (WGS) entry which is preliminary data.</text>
</comment>
<evidence type="ECO:0000313" key="1">
    <source>
        <dbReference type="EMBL" id="KAJ4722525.1"/>
    </source>
</evidence>
<organism evidence="1 2">
    <name type="scientific">Melia azedarach</name>
    <name type="common">Chinaberry tree</name>
    <dbReference type="NCBI Taxonomy" id="155640"/>
    <lineage>
        <taxon>Eukaryota</taxon>
        <taxon>Viridiplantae</taxon>
        <taxon>Streptophyta</taxon>
        <taxon>Embryophyta</taxon>
        <taxon>Tracheophyta</taxon>
        <taxon>Spermatophyta</taxon>
        <taxon>Magnoliopsida</taxon>
        <taxon>eudicotyledons</taxon>
        <taxon>Gunneridae</taxon>
        <taxon>Pentapetalae</taxon>
        <taxon>rosids</taxon>
        <taxon>malvids</taxon>
        <taxon>Sapindales</taxon>
        <taxon>Meliaceae</taxon>
        <taxon>Melia</taxon>
    </lineage>
</organism>
<keyword evidence="2" id="KW-1185">Reference proteome</keyword>
<proteinExistence type="predicted"/>
<name>A0ACC1YFT0_MELAZ</name>
<dbReference type="EMBL" id="CM051396">
    <property type="protein sequence ID" value="KAJ4722525.1"/>
    <property type="molecule type" value="Genomic_DNA"/>
</dbReference>
<reference evidence="1 2" key="1">
    <citation type="journal article" date="2023" name="Science">
        <title>Complex scaffold remodeling in plant triterpene biosynthesis.</title>
        <authorList>
            <person name="De La Pena R."/>
            <person name="Hodgson H."/>
            <person name="Liu J.C."/>
            <person name="Stephenson M.J."/>
            <person name="Martin A.C."/>
            <person name="Owen C."/>
            <person name="Harkess A."/>
            <person name="Leebens-Mack J."/>
            <person name="Jimenez L.E."/>
            <person name="Osbourn A."/>
            <person name="Sattely E.S."/>
        </authorList>
    </citation>
    <scope>NUCLEOTIDE SEQUENCE [LARGE SCALE GENOMIC DNA]</scope>
    <source>
        <strain evidence="2">cv. JPN11</strain>
        <tissue evidence="1">Leaf</tissue>
    </source>
</reference>
<protein>
    <submittedName>
        <fullName evidence="1">Neurogenic locus notch-like protein</fullName>
    </submittedName>
</protein>
<sequence length="213" mass="23071">MASVNVVVFLAILLVLQPMTATSNFLSELSPLLPPALEDACEKVNCGRGKCKSSSNSSLLYHCECDPGWTQTTMDALNDTLKFLPCIVPNCTLNHACAQAPAPVQQKATKDNESIFDLCHWIDCGGGSCKKTSMFTYSCECAVDYFNLLNVSTFPCYKECAIGMDCKNLGLFMPMSPPPAPSLADNSENQAASNLLGNIHWLILLVMSLALVF</sequence>
<evidence type="ECO:0000313" key="2">
    <source>
        <dbReference type="Proteomes" id="UP001164539"/>
    </source>
</evidence>
<gene>
    <name evidence="1" type="ORF">OWV82_006010</name>
</gene>
<accession>A0ACC1YFT0</accession>
<dbReference type="Proteomes" id="UP001164539">
    <property type="component" value="Chromosome 3"/>
</dbReference>